<dbReference type="InterPro" id="IPR039421">
    <property type="entry name" value="Type_1_exporter"/>
</dbReference>
<dbReference type="PROSITE" id="PS50893">
    <property type="entry name" value="ABC_TRANSPORTER_2"/>
    <property type="match status" value="2"/>
</dbReference>
<keyword evidence="10" id="KW-0325">Glycoprotein</keyword>
<dbReference type="InterPro" id="IPR003439">
    <property type="entry name" value="ABC_transporter-like_ATP-bd"/>
</dbReference>
<keyword evidence="9 11" id="KW-0472">Membrane</keyword>
<dbReference type="InterPro" id="IPR036640">
    <property type="entry name" value="ABC1_TM_sf"/>
</dbReference>
<feature type="domain" description="ABC transmembrane type-1" evidence="13">
    <location>
        <begin position="66"/>
        <end position="352"/>
    </location>
</feature>
<feature type="transmembrane region" description="Helical" evidence="11">
    <location>
        <begin position="841"/>
        <end position="868"/>
    </location>
</feature>
<dbReference type="AlphaFoldDB" id="A0AAD2EAQ6"/>
<evidence type="ECO:0000256" key="9">
    <source>
        <dbReference type="ARBA" id="ARBA00023136"/>
    </source>
</evidence>
<evidence type="ECO:0000256" key="6">
    <source>
        <dbReference type="ARBA" id="ARBA00022741"/>
    </source>
</evidence>
<dbReference type="Pfam" id="PF00664">
    <property type="entry name" value="ABC_membrane"/>
    <property type="match status" value="2"/>
</dbReference>
<reference evidence="14" key="1">
    <citation type="submission" date="2023-05" db="EMBL/GenBank/DDBJ databases">
        <authorList>
            <person name="Huff M."/>
        </authorList>
    </citation>
    <scope>NUCLEOTIDE SEQUENCE</scope>
</reference>
<dbReference type="GO" id="GO:0090374">
    <property type="term" value="P:oligopeptide export from mitochondrion"/>
    <property type="evidence" value="ECO:0007669"/>
    <property type="project" value="TreeGrafter"/>
</dbReference>
<dbReference type="SUPFAM" id="SSF52540">
    <property type="entry name" value="P-loop containing nucleoside triphosphate hydrolases"/>
    <property type="match status" value="2"/>
</dbReference>
<dbReference type="InterPro" id="IPR027417">
    <property type="entry name" value="P-loop_NTPase"/>
</dbReference>
<feature type="transmembrane region" description="Helical" evidence="11">
    <location>
        <begin position="63"/>
        <end position="86"/>
    </location>
</feature>
<keyword evidence="3" id="KW-0813">Transport</keyword>
<dbReference type="InterPro" id="IPR003593">
    <property type="entry name" value="AAA+_ATPase"/>
</dbReference>
<dbReference type="PROSITE" id="PS00211">
    <property type="entry name" value="ABC_TRANSPORTER_1"/>
    <property type="match status" value="2"/>
</dbReference>
<dbReference type="CDD" id="cd18577">
    <property type="entry name" value="ABC_6TM_Pgp_ABCB1_D1_like"/>
    <property type="match status" value="1"/>
</dbReference>
<keyword evidence="8 11" id="KW-1133">Transmembrane helix</keyword>
<dbReference type="EMBL" id="OU503053">
    <property type="protein sequence ID" value="CAI9781046.1"/>
    <property type="molecule type" value="Genomic_DNA"/>
</dbReference>
<comment type="subcellular location">
    <subcellularLocation>
        <location evidence="1">Cell membrane</location>
        <topology evidence="1">Multi-pass membrane protein</topology>
    </subcellularLocation>
</comment>
<keyword evidence="7" id="KW-0067">ATP-binding</keyword>
<evidence type="ECO:0000256" key="11">
    <source>
        <dbReference type="SAM" id="Phobius"/>
    </source>
</evidence>
<evidence type="ECO:0000259" key="13">
    <source>
        <dbReference type="PROSITE" id="PS50929"/>
    </source>
</evidence>
<dbReference type="GO" id="GO:0015421">
    <property type="term" value="F:ABC-type oligopeptide transporter activity"/>
    <property type="evidence" value="ECO:0007669"/>
    <property type="project" value="TreeGrafter"/>
</dbReference>
<evidence type="ECO:0000259" key="12">
    <source>
        <dbReference type="PROSITE" id="PS50893"/>
    </source>
</evidence>
<feature type="transmembrane region" description="Helical" evidence="11">
    <location>
        <begin position="185"/>
        <end position="203"/>
    </location>
</feature>
<dbReference type="InterPro" id="IPR017871">
    <property type="entry name" value="ABC_transporter-like_CS"/>
</dbReference>
<dbReference type="PANTHER" id="PTHR43394">
    <property type="entry name" value="ATP-DEPENDENT PERMEASE MDL1, MITOCHONDRIAL"/>
    <property type="match status" value="1"/>
</dbReference>
<dbReference type="PANTHER" id="PTHR43394:SF16">
    <property type="entry name" value="ABC TRANSPORTER B FAMILY MEMBER 4-LIKE ISOFORM X1"/>
    <property type="match status" value="1"/>
</dbReference>
<dbReference type="FunFam" id="3.40.50.300:FF:000066">
    <property type="entry name" value="ABC transporter B family member 1"/>
    <property type="match status" value="2"/>
</dbReference>
<name>A0AAD2EAQ6_9LAMI</name>
<dbReference type="SMART" id="SM00382">
    <property type="entry name" value="AAA"/>
    <property type="match status" value="2"/>
</dbReference>
<feature type="domain" description="ABC transporter" evidence="12">
    <location>
        <begin position="388"/>
        <end position="624"/>
    </location>
</feature>
<evidence type="ECO:0000256" key="1">
    <source>
        <dbReference type="ARBA" id="ARBA00004651"/>
    </source>
</evidence>
<feature type="transmembrane region" description="Helical" evidence="11">
    <location>
        <begin position="209"/>
        <end position="231"/>
    </location>
</feature>
<evidence type="ECO:0000313" key="15">
    <source>
        <dbReference type="Proteomes" id="UP000834106"/>
    </source>
</evidence>
<feature type="transmembrane region" description="Helical" evidence="11">
    <location>
        <begin position="112"/>
        <end position="133"/>
    </location>
</feature>
<feature type="transmembrane region" description="Helical" evidence="11">
    <location>
        <begin position="708"/>
        <end position="732"/>
    </location>
</feature>
<evidence type="ECO:0000313" key="14">
    <source>
        <dbReference type="EMBL" id="CAI9781046.1"/>
    </source>
</evidence>
<dbReference type="Gene3D" id="3.40.50.300">
    <property type="entry name" value="P-loop containing nucleotide triphosphate hydrolases"/>
    <property type="match status" value="2"/>
</dbReference>
<dbReference type="GO" id="GO:0005886">
    <property type="term" value="C:plasma membrane"/>
    <property type="evidence" value="ECO:0007669"/>
    <property type="project" value="UniProtKB-SubCell"/>
</dbReference>
<dbReference type="GO" id="GO:0010328">
    <property type="term" value="F:auxin influx transmembrane transporter activity"/>
    <property type="evidence" value="ECO:0007669"/>
    <property type="project" value="UniProtKB-ARBA"/>
</dbReference>
<dbReference type="FunFam" id="1.20.1560.10:FF:000025">
    <property type="entry name" value="ABC transporter B family member 9"/>
    <property type="match status" value="1"/>
</dbReference>
<gene>
    <name evidence="14" type="ORF">FPE_LOCUS28476</name>
</gene>
<feature type="transmembrane region" description="Helical" evidence="11">
    <location>
        <begin position="933"/>
        <end position="952"/>
    </location>
</feature>
<evidence type="ECO:0000256" key="3">
    <source>
        <dbReference type="ARBA" id="ARBA00022448"/>
    </source>
</evidence>
<evidence type="ECO:0000256" key="10">
    <source>
        <dbReference type="ARBA" id="ARBA00023180"/>
    </source>
</evidence>
<evidence type="ECO:0000256" key="5">
    <source>
        <dbReference type="ARBA" id="ARBA00022737"/>
    </source>
</evidence>
<dbReference type="CDD" id="cd03249">
    <property type="entry name" value="ABC_MTABC3_MDL1_MDL2"/>
    <property type="match status" value="2"/>
</dbReference>
<sequence>MSIAMAETDESSILSQGLQKEVIDRSTGIKGGQDDSRKSKEKETTNTVPFYKLFFSADLKDKLLMIVGTIAAIGNGLNPPLMAFLFGELADAFGTNKTQDITPVVCKVSLKLVYVAVGCGAAAFLQMTCWMVTGERQAARIRSLYLKTILQQDIAFFDKEINTGDVIGRMSGDTVLIQDAMGEKVGKFIQLMSTFFGGFLIAFTKGWLLTLVMLSSIPPLVISGGIMSFVVSKMASRGQNAYASAATVVEQTIGSIRTVSSFTGEKQAVAKYDKSLEKAYKSGVHEGLATGLGIGSVMFMMFCSYALAVWYGTRMILNKSHTGGEVFTVIVAVLTGSMSLGQTSPCMTAFAAGQAAAYKMFETISRKPDIDVYDTKGKILDDNIHGDIELRDVYFRYPARPDEQIFSGFSLFIPCGTTAALVGQSGSGKSTVISLIERFYDPHAGEVLIDGISLKEFQLKWIRSKIGLVSQEPVLFTASIKDNIAYGKDGATLEEITQAAKLANASKFTDKLPQGLETMVGEHGTQLSGGQKQRIAIARAILKDPRILLLDEATSALDAESERIVQEALDRIMVNRTTVIVAHRLGTIRNANMIAVIHQGKVVEKGTHFELLQDVEGAYSQLIRLQEANKDDKQLVDEKDKSSFDMEYGKQSSRRTSFLHSVSRGSGSSWLRNSSRHSMSVSIDLPLTSDKPPEVPIRRIAYLNKPEVPVLVAGVLSAIINGAIVPIFGILLSMVIKTFYEPPHELRKDSKFWALMFVVLGAVSLLAYPARTYFFGVAGCKLIRRIRLMCFEKVVNMEVGWFDELEHSSGVIGSRLSADAATIRALVGDALAQMVQDAASAVVGLVIAFDACWQLALIVLALIPLIGLNGYVQLKFMTGFSADAKVMYEEASQVANDAVGSIRTVASFCAEEKVMEIYRKKCEVPMRTGIRRGLISGIGFGLSFSLVFFAYATSFYAGARLVEHGKTTFSDVFRVFFALTMAAIAISQSSTFAPDSSKAKGAAGSIFAILDRKSKIDPSDESGMTIENLKGDIELRHIRFRYPTRPDVQIFRDLSLTIHSGKTVALVGESGSGKSTVISLLQRFYDPDSGQIKLDGVDIQKFQLKWLRQQMGLVSQEPMLFNETIRANIAYGKEGNATEAEIKEASELANAHTFISGLQQGYETVVGERGIQLSGGQKQRVAIARAILKSPKILLLDEATSALDAESERIVQHALDRVMVNRTTVIVAHRLSTIKGADVIAVVKNGAVVEKGNHDTLINIKHGFYASLVSLHMNA</sequence>
<feature type="transmembrane region" description="Helical" evidence="11">
    <location>
        <begin position="752"/>
        <end position="770"/>
    </location>
</feature>
<evidence type="ECO:0000256" key="2">
    <source>
        <dbReference type="ARBA" id="ARBA00007577"/>
    </source>
</evidence>
<keyword evidence="6" id="KW-0547">Nucleotide-binding</keyword>
<accession>A0AAD2EAQ6</accession>
<dbReference type="CDD" id="cd18578">
    <property type="entry name" value="ABC_6TM_Pgp_ABCB1_D2_like"/>
    <property type="match status" value="1"/>
</dbReference>
<feature type="domain" description="ABC transporter" evidence="12">
    <location>
        <begin position="1033"/>
        <end position="1270"/>
    </location>
</feature>
<feature type="domain" description="ABC transmembrane type-1" evidence="13">
    <location>
        <begin position="712"/>
        <end position="998"/>
    </location>
</feature>
<dbReference type="PROSITE" id="PS50929">
    <property type="entry name" value="ABC_TM1F"/>
    <property type="match status" value="2"/>
</dbReference>
<evidence type="ECO:0000256" key="8">
    <source>
        <dbReference type="ARBA" id="ARBA00022989"/>
    </source>
</evidence>
<dbReference type="InterPro" id="IPR011527">
    <property type="entry name" value="ABC1_TM_dom"/>
</dbReference>
<dbReference type="Pfam" id="PF00005">
    <property type="entry name" value="ABC_tran"/>
    <property type="match status" value="2"/>
</dbReference>
<keyword evidence="5" id="KW-0677">Repeat</keyword>
<dbReference type="FunFam" id="1.20.1560.10:FF:000009">
    <property type="entry name" value="ABC transporter B family member 1"/>
    <property type="match status" value="1"/>
</dbReference>
<dbReference type="Gene3D" id="1.20.1560.10">
    <property type="entry name" value="ABC transporter type 1, transmembrane domain"/>
    <property type="match status" value="1"/>
</dbReference>
<feature type="transmembrane region" description="Helical" evidence="11">
    <location>
        <begin position="288"/>
        <end position="311"/>
    </location>
</feature>
<protein>
    <submittedName>
        <fullName evidence="14">Uncharacterized protein</fullName>
    </submittedName>
</protein>
<dbReference type="GO" id="GO:0005524">
    <property type="term" value="F:ATP binding"/>
    <property type="evidence" value="ECO:0007669"/>
    <property type="project" value="UniProtKB-KW"/>
</dbReference>
<organism evidence="14 15">
    <name type="scientific">Fraxinus pennsylvanica</name>
    <dbReference type="NCBI Taxonomy" id="56036"/>
    <lineage>
        <taxon>Eukaryota</taxon>
        <taxon>Viridiplantae</taxon>
        <taxon>Streptophyta</taxon>
        <taxon>Embryophyta</taxon>
        <taxon>Tracheophyta</taxon>
        <taxon>Spermatophyta</taxon>
        <taxon>Magnoliopsida</taxon>
        <taxon>eudicotyledons</taxon>
        <taxon>Gunneridae</taxon>
        <taxon>Pentapetalae</taxon>
        <taxon>asterids</taxon>
        <taxon>lamiids</taxon>
        <taxon>Lamiales</taxon>
        <taxon>Oleaceae</taxon>
        <taxon>Oleeae</taxon>
        <taxon>Fraxinus</taxon>
    </lineage>
</organism>
<evidence type="ECO:0000256" key="7">
    <source>
        <dbReference type="ARBA" id="ARBA00022840"/>
    </source>
</evidence>
<dbReference type="SUPFAM" id="SSF90123">
    <property type="entry name" value="ABC transporter transmembrane region"/>
    <property type="match status" value="2"/>
</dbReference>
<comment type="similarity">
    <text evidence="2">Belongs to the ABC transporter superfamily. ABCB family. Multidrug resistance exporter (TC 3.A.1.201) subfamily.</text>
</comment>
<dbReference type="FunFam" id="1.20.1560.10:FF:000044">
    <property type="entry name" value="ABC transporter B family member 9"/>
    <property type="match status" value="1"/>
</dbReference>
<keyword evidence="4 11" id="KW-0812">Transmembrane</keyword>
<dbReference type="GO" id="GO:0016887">
    <property type="term" value="F:ATP hydrolysis activity"/>
    <property type="evidence" value="ECO:0007669"/>
    <property type="project" value="InterPro"/>
</dbReference>
<evidence type="ECO:0000256" key="4">
    <source>
        <dbReference type="ARBA" id="ARBA00022692"/>
    </source>
</evidence>
<keyword evidence="15" id="KW-1185">Reference proteome</keyword>
<dbReference type="GO" id="GO:0010329">
    <property type="term" value="F:auxin efflux transmembrane transporter activity"/>
    <property type="evidence" value="ECO:0007669"/>
    <property type="project" value="UniProtKB-ARBA"/>
</dbReference>
<proteinExistence type="inferred from homology"/>
<dbReference type="Proteomes" id="UP000834106">
    <property type="component" value="Chromosome 18"/>
</dbReference>
<dbReference type="GO" id="GO:0005743">
    <property type="term" value="C:mitochondrial inner membrane"/>
    <property type="evidence" value="ECO:0007669"/>
    <property type="project" value="TreeGrafter"/>
</dbReference>